<evidence type="ECO:0008006" key="5">
    <source>
        <dbReference type="Google" id="ProtNLM"/>
    </source>
</evidence>
<reference evidence="3" key="2">
    <citation type="submission" date="2021-05" db="EMBL/GenBank/DDBJ databases">
        <authorList>
            <person name="Pain A."/>
        </authorList>
    </citation>
    <scope>NUCLEOTIDE SEQUENCE</scope>
    <source>
        <strain evidence="3">1802A</strain>
    </source>
</reference>
<dbReference type="PANTHER" id="PTHR31809">
    <property type="entry name" value="BUD13 HOMOLOG"/>
    <property type="match status" value="1"/>
</dbReference>
<dbReference type="AlphaFoldDB" id="A0AAD9GHJ3"/>
<evidence type="ECO:0000256" key="1">
    <source>
        <dbReference type="ARBA" id="ARBA00011069"/>
    </source>
</evidence>
<comment type="caution">
    <text evidence="3">The sequence shown here is derived from an EMBL/GenBank/DDBJ whole genome shotgun (WGS) entry which is preliminary data.</text>
</comment>
<dbReference type="InterPro" id="IPR018609">
    <property type="entry name" value="Bud13"/>
</dbReference>
<dbReference type="PANTHER" id="PTHR31809:SF0">
    <property type="entry name" value="BUD13 HOMOLOG"/>
    <property type="match status" value="1"/>
</dbReference>
<accession>A0AAD9GHJ3</accession>
<dbReference type="InterPro" id="IPR051112">
    <property type="entry name" value="CWC26_splicing_factor"/>
</dbReference>
<dbReference type="GO" id="GO:0005684">
    <property type="term" value="C:U2-type spliceosomal complex"/>
    <property type="evidence" value="ECO:0007669"/>
    <property type="project" value="TreeGrafter"/>
</dbReference>
<organism evidence="3 4">
    <name type="scientific">Babesia divergens</name>
    <dbReference type="NCBI Taxonomy" id="32595"/>
    <lineage>
        <taxon>Eukaryota</taxon>
        <taxon>Sar</taxon>
        <taxon>Alveolata</taxon>
        <taxon>Apicomplexa</taxon>
        <taxon>Aconoidasida</taxon>
        <taxon>Piroplasmida</taxon>
        <taxon>Babesiidae</taxon>
        <taxon>Babesia</taxon>
    </lineage>
</organism>
<dbReference type="GO" id="GO:0003723">
    <property type="term" value="F:RNA binding"/>
    <property type="evidence" value="ECO:0007669"/>
    <property type="project" value="TreeGrafter"/>
</dbReference>
<feature type="region of interest" description="Disordered" evidence="2">
    <location>
        <begin position="24"/>
        <end position="82"/>
    </location>
</feature>
<reference evidence="3" key="1">
    <citation type="journal article" date="2014" name="Nucleic Acids Res.">
        <title>The evolutionary dynamics of variant antigen genes in Babesia reveal a history of genomic innovation underlying host-parasite interaction.</title>
        <authorList>
            <person name="Jackson A.P."/>
            <person name="Otto T.D."/>
            <person name="Darby A."/>
            <person name="Ramaprasad A."/>
            <person name="Xia D."/>
            <person name="Echaide I.E."/>
            <person name="Farber M."/>
            <person name="Gahlot S."/>
            <person name="Gamble J."/>
            <person name="Gupta D."/>
            <person name="Gupta Y."/>
            <person name="Jackson L."/>
            <person name="Malandrin L."/>
            <person name="Malas T.B."/>
            <person name="Moussa E."/>
            <person name="Nair M."/>
            <person name="Reid A.J."/>
            <person name="Sanders M."/>
            <person name="Sharma J."/>
            <person name="Tracey A."/>
            <person name="Quail M.A."/>
            <person name="Weir W."/>
            <person name="Wastling J.M."/>
            <person name="Hall N."/>
            <person name="Willadsen P."/>
            <person name="Lingelbach K."/>
            <person name="Shiels B."/>
            <person name="Tait A."/>
            <person name="Berriman M."/>
            <person name="Allred D.R."/>
            <person name="Pain A."/>
        </authorList>
    </citation>
    <scope>NUCLEOTIDE SEQUENCE</scope>
    <source>
        <strain evidence="3">1802A</strain>
    </source>
</reference>
<protein>
    <recommendedName>
        <fullName evidence="5">Pre-mRNA-splicing factor CWC26</fullName>
    </recommendedName>
</protein>
<sequence>MRRNKSSSSVTIVDNDDLSLVARNSGPKLSFGDVDDFQPIADSDDDDRPTIVNAHEFLGEPQHERKERKRSLTPPRRTVQTDDDDVVYRDKSGKRITREQWLLLQGQRSFKPKGLQPVQELAWGKGLVQKQDSEAQAQEELKLAQQPLNRYDIDEDYDKELQTRTRWSDPMLKSSQPAKGVPNRFNIQPGYRWDGVIRGNGYEDRWIKAQSSKAAKEQAYYLNNIADM</sequence>
<evidence type="ECO:0000313" key="4">
    <source>
        <dbReference type="Proteomes" id="UP001195914"/>
    </source>
</evidence>
<comment type="similarity">
    <text evidence="1">Belongs to the CWC26 family.</text>
</comment>
<evidence type="ECO:0000313" key="3">
    <source>
        <dbReference type="EMBL" id="KAK1938532.1"/>
    </source>
</evidence>
<dbReference type="Pfam" id="PF09736">
    <property type="entry name" value="Bud13"/>
    <property type="match status" value="1"/>
</dbReference>
<proteinExistence type="inferred from homology"/>
<evidence type="ECO:0000256" key="2">
    <source>
        <dbReference type="SAM" id="MobiDB-lite"/>
    </source>
</evidence>
<keyword evidence="4" id="KW-1185">Reference proteome</keyword>
<dbReference type="EMBL" id="JAHBMH010000024">
    <property type="protein sequence ID" value="KAK1938532.1"/>
    <property type="molecule type" value="Genomic_DNA"/>
</dbReference>
<dbReference type="Proteomes" id="UP001195914">
    <property type="component" value="Unassembled WGS sequence"/>
</dbReference>
<name>A0AAD9GHJ3_BABDI</name>
<gene>
    <name evidence="3" type="ORF">X943_002134</name>
</gene>
<dbReference type="GO" id="GO:0000398">
    <property type="term" value="P:mRNA splicing, via spliceosome"/>
    <property type="evidence" value="ECO:0007669"/>
    <property type="project" value="TreeGrafter"/>
</dbReference>
<dbReference type="GO" id="GO:0070274">
    <property type="term" value="C:RES complex"/>
    <property type="evidence" value="ECO:0007669"/>
    <property type="project" value="TreeGrafter"/>
</dbReference>